<organism evidence="2 3">
    <name type="scientific">Mesoterricola silvestris</name>
    <dbReference type="NCBI Taxonomy" id="2927979"/>
    <lineage>
        <taxon>Bacteria</taxon>
        <taxon>Pseudomonadati</taxon>
        <taxon>Acidobacteriota</taxon>
        <taxon>Holophagae</taxon>
        <taxon>Holophagales</taxon>
        <taxon>Holophagaceae</taxon>
        <taxon>Mesoterricola</taxon>
    </lineage>
</organism>
<name>A0AA48KAA1_9BACT</name>
<dbReference type="InterPro" id="IPR000182">
    <property type="entry name" value="GNAT_dom"/>
</dbReference>
<dbReference type="PROSITE" id="PS51186">
    <property type="entry name" value="GNAT"/>
    <property type="match status" value="1"/>
</dbReference>
<keyword evidence="3" id="KW-1185">Reference proteome</keyword>
<evidence type="ECO:0000313" key="2">
    <source>
        <dbReference type="EMBL" id="BDU74824.1"/>
    </source>
</evidence>
<proteinExistence type="predicted"/>
<dbReference type="InterPro" id="IPR016181">
    <property type="entry name" value="Acyl_CoA_acyltransferase"/>
</dbReference>
<reference evidence="3" key="1">
    <citation type="journal article" date="2023" name="Int. J. Syst. Evol. Microbiol.">
        <title>Mesoterricola silvestris gen. nov., sp. nov., Mesoterricola sediminis sp. nov., Geothrix oryzae sp. nov., Geothrix edaphica sp. nov., Geothrix rubra sp. nov., and Geothrix limicola sp. nov., six novel members of Acidobacteriota isolated from soils.</title>
        <authorList>
            <person name="Itoh H."/>
            <person name="Sugisawa Y."/>
            <person name="Mise K."/>
            <person name="Xu Z."/>
            <person name="Kuniyasu M."/>
            <person name="Ushijima N."/>
            <person name="Kawano K."/>
            <person name="Kobayashi E."/>
            <person name="Shiratori Y."/>
            <person name="Masuda Y."/>
            <person name="Senoo K."/>
        </authorList>
    </citation>
    <scope>NUCLEOTIDE SEQUENCE [LARGE SCALE GENOMIC DNA]</scope>
    <source>
        <strain evidence="3">W79</strain>
    </source>
</reference>
<gene>
    <name evidence="2" type="ORF">METEAL_39980</name>
</gene>
<dbReference type="SUPFAM" id="SSF55729">
    <property type="entry name" value="Acyl-CoA N-acyltransferases (Nat)"/>
    <property type="match status" value="1"/>
</dbReference>
<dbReference type="GO" id="GO:0016747">
    <property type="term" value="F:acyltransferase activity, transferring groups other than amino-acyl groups"/>
    <property type="evidence" value="ECO:0007669"/>
    <property type="project" value="InterPro"/>
</dbReference>
<dbReference type="AlphaFoldDB" id="A0AA48KAA1"/>
<feature type="domain" description="N-acetyltransferase" evidence="1">
    <location>
        <begin position="88"/>
        <end position="244"/>
    </location>
</feature>
<dbReference type="EMBL" id="AP027080">
    <property type="protein sequence ID" value="BDU74824.1"/>
    <property type="molecule type" value="Genomic_DNA"/>
</dbReference>
<accession>A0AA48KAA1</accession>
<evidence type="ECO:0000313" key="3">
    <source>
        <dbReference type="Proteomes" id="UP001238179"/>
    </source>
</evidence>
<dbReference type="KEGG" id="msil:METEAL_39980"/>
<dbReference type="Proteomes" id="UP001238179">
    <property type="component" value="Chromosome"/>
</dbReference>
<protein>
    <recommendedName>
        <fullName evidence="1">N-acetyltransferase domain-containing protein</fullName>
    </recommendedName>
</protein>
<dbReference type="Gene3D" id="3.40.630.30">
    <property type="match status" value="1"/>
</dbReference>
<evidence type="ECO:0000259" key="1">
    <source>
        <dbReference type="PROSITE" id="PS51186"/>
    </source>
</evidence>
<sequence length="244" mass="27622">MFAERIPIDSEALGRTVLELREPSIHADFAALEAAYLAQHAPRYCVCKLPIEDLEGIHHLEDQGFRFLELQLKLVGRPRTRDTSAFPYTFSPVTGEADLAEILEIAQTTFVADRFSVDPLLSATDPGVSGRRYRLYVEKSYREPDERLFKLVSRESGRIVGFNTHRYLGADEVLMFVGGVLPSLKTTGLGAIMDYYLINDLKERGVRKFHTHVSARNYPVMNLEIAGLGFKVLQNFAILRKIYP</sequence>
<dbReference type="RefSeq" id="WP_316413498.1">
    <property type="nucleotide sequence ID" value="NZ_AP027080.1"/>
</dbReference>